<comment type="caution">
    <text evidence="1">The sequence shown here is derived from an EMBL/GenBank/DDBJ whole genome shotgun (WGS) entry which is preliminary data.</text>
</comment>
<evidence type="ECO:0000313" key="2">
    <source>
        <dbReference type="Proteomes" id="UP001143910"/>
    </source>
</evidence>
<protein>
    <submittedName>
        <fullName evidence="1">Uncharacterized protein</fullName>
    </submittedName>
</protein>
<sequence>MVSKGNIFPTIAIVTVAAFLLITFWRNNLTVPSYSYSNEGEKSAAKGSSGHAAQVTVTVTAGAEPTAAVQKASGDSSKMDKPRFIFVDLGANGADSLETFLQHPEAKFKYEFPSPSWATHEEAEIFLFEANPVFNDHLVKAKQKYGAQGKQITIYPSTVVDTKDGIRTFYLDKVNTDNDYWGSSTLKNHPDAVASGGKGTDLSAINISRWLLMNTLPHDFVVVKMDIEGAEYEILPHMAEMRVWTVVDHLLIEWHDNLPTDEMRQAAIKGVEKLKKEGINCPHYDSST</sequence>
<evidence type="ECO:0000313" key="1">
    <source>
        <dbReference type="EMBL" id="KAJ2969315.1"/>
    </source>
</evidence>
<gene>
    <name evidence="1" type="ORF">NQ176_g8728</name>
</gene>
<reference evidence="1" key="1">
    <citation type="submission" date="2022-08" db="EMBL/GenBank/DDBJ databases">
        <title>Genome Sequence of Lecanicillium fungicola.</title>
        <authorList>
            <person name="Buettner E."/>
        </authorList>
    </citation>
    <scope>NUCLEOTIDE SEQUENCE</scope>
    <source>
        <strain evidence="1">Babe33</strain>
    </source>
</reference>
<dbReference type="Proteomes" id="UP001143910">
    <property type="component" value="Unassembled WGS sequence"/>
</dbReference>
<dbReference type="EMBL" id="JANJQO010001774">
    <property type="protein sequence ID" value="KAJ2969315.1"/>
    <property type="molecule type" value="Genomic_DNA"/>
</dbReference>
<proteinExistence type="predicted"/>
<organism evidence="1 2">
    <name type="scientific">Zarea fungicola</name>
    <dbReference type="NCBI Taxonomy" id="93591"/>
    <lineage>
        <taxon>Eukaryota</taxon>
        <taxon>Fungi</taxon>
        <taxon>Dikarya</taxon>
        <taxon>Ascomycota</taxon>
        <taxon>Pezizomycotina</taxon>
        <taxon>Sordariomycetes</taxon>
        <taxon>Hypocreomycetidae</taxon>
        <taxon>Hypocreales</taxon>
        <taxon>Cordycipitaceae</taxon>
        <taxon>Zarea</taxon>
    </lineage>
</organism>
<name>A0ACC1MQR9_9HYPO</name>
<accession>A0ACC1MQR9</accession>
<keyword evidence="2" id="KW-1185">Reference proteome</keyword>